<dbReference type="RefSeq" id="WP_014442183.1">
    <property type="nucleotide sequence ID" value="NC_017093.1"/>
</dbReference>
<proteinExistence type="predicted"/>
<dbReference type="EMBL" id="AP012319">
    <property type="protein sequence ID" value="BAL87288.1"/>
    <property type="molecule type" value="Genomic_DNA"/>
</dbReference>
<dbReference type="AlphaFoldDB" id="I0H2Q1"/>
<accession>I0H2Q1</accession>
<organism evidence="1 2">
    <name type="scientific">Actinoplanes missouriensis (strain ATCC 14538 / DSM 43046 / CBS 188.64 / JCM 3121 / NBRC 102363 / NCIMB 12654 / NRRL B-3342 / UNCC 431)</name>
    <dbReference type="NCBI Taxonomy" id="512565"/>
    <lineage>
        <taxon>Bacteria</taxon>
        <taxon>Bacillati</taxon>
        <taxon>Actinomycetota</taxon>
        <taxon>Actinomycetes</taxon>
        <taxon>Micromonosporales</taxon>
        <taxon>Micromonosporaceae</taxon>
        <taxon>Actinoplanes</taxon>
    </lineage>
</organism>
<dbReference type="HOGENOM" id="CLU_2875587_0_0_11"/>
<dbReference type="KEGG" id="ams:AMIS_20680"/>
<sequence>MSSGGDFIGIGPRPLPTDTAFYPCVICGTAIPDKGRSIHDQWHADTADAVIDTARRVERMEAA</sequence>
<reference evidence="1 2" key="1">
    <citation type="submission" date="2012-02" db="EMBL/GenBank/DDBJ databases">
        <title>Complete genome sequence of Actinoplanes missouriensis 431 (= NBRC 102363).</title>
        <authorList>
            <person name="Ohnishi Y."/>
            <person name="Ishikawa J."/>
            <person name="Sekine M."/>
            <person name="Hosoyama A."/>
            <person name="Harada T."/>
            <person name="Narita H."/>
            <person name="Hata T."/>
            <person name="Konno Y."/>
            <person name="Tutikane K."/>
            <person name="Fujita N."/>
            <person name="Horinouchi S."/>
            <person name="Hayakawa M."/>
        </authorList>
    </citation>
    <scope>NUCLEOTIDE SEQUENCE [LARGE SCALE GENOMIC DNA]</scope>
    <source>
        <strain evidence="2">ATCC 14538 / DSM 43046 / CBS 188.64 / JCM 3121 / NBRC 102363 / NCIMB 12654 / NRRL B-3342 / UNCC 431</strain>
    </source>
</reference>
<name>I0H2Q1_ACTM4</name>
<evidence type="ECO:0000313" key="2">
    <source>
        <dbReference type="Proteomes" id="UP000007882"/>
    </source>
</evidence>
<evidence type="ECO:0000313" key="1">
    <source>
        <dbReference type="EMBL" id="BAL87288.1"/>
    </source>
</evidence>
<protein>
    <submittedName>
        <fullName evidence="1">Uncharacterized protein</fullName>
    </submittedName>
</protein>
<dbReference type="OrthoDB" id="9932053at2"/>
<dbReference type="STRING" id="512565.AMIS_20680"/>
<keyword evidence="2" id="KW-1185">Reference proteome</keyword>
<dbReference type="PATRIC" id="fig|512565.3.peg.2069"/>
<dbReference type="Proteomes" id="UP000007882">
    <property type="component" value="Chromosome"/>
</dbReference>
<gene>
    <name evidence="1" type="ordered locus">AMIS_20680</name>
</gene>